<dbReference type="InterPro" id="IPR007274">
    <property type="entry name" value="Cop_transporter"/>
</dbReference>
<keyword evidence="3 6" id="KW-1133">Transmembrane helix</keyword>
<dbReference type="PANTHER" id="PTHR23101">
    <property type="entry name" value="RAB GDP/GTP EXCHANGE FACTOR"/>
    <property type="match status" value="1"/>
</dbReference>
<dbReference type="GO" id="GO:0005085">
    <property type="term" value="F:guanyl-nucleotide exchange factor activity"/>
    <property type="evidence" value="ECO:0007669"/>
    <property type="project" value="InterPro"/>
</dbReference>
<feature type="compositionally biased region" description="Polar residues" evidence="5">
    <location>
        <begin position="343"/>
        <end position="364"/>
    </location>
</feature>
<dbReference type="InterPro" id="IPR003892">
    <property type="entry name" value="CUE"/>
</dbReference>
<feature type="transmembrane region" description="Helical" evidence="6">
    <location>
        <begin position="44"/>
        <end position="63"/>
    </location>
</feature>
<dbReference type="GO" id="GO:0031267">
    <property type="term" value="F:small GTPase binding"/>
    <property type="evidence" value="ECO:0007669"/>
    <property type="project" value="TreeGrafter"/>
</dbReference>
<dbReference type="eggNOG" id="KOG2319">
    <property type="taxonomic scope" value="Eukaryota"/>
</dbReference>
<comment type="subcellular location">
    <subcellularLocation>
        <location evidence="1">Membrane</location>
    </subcellularLocation>
</comment>
<feature type="compositionally biased region" description="Basic and acidic residues" evidence="5">
    <location>
        <begin position="481"/>
        <end position="493"/>
    </location>
</feature>
<feature type="compositionally biased region" description="Polar residues" evidence="5">
    <location>
        <begin position="283"/>
        <end position="292"/>
    </location>
</feature>
<dbReference type="SUPFAM" id="SSF46934">
    <property type="entry name" value="UBA-like"/>
    <property type="match status" value="1"/>
</dbReference>
<dbReference type="InterPro" id="IPR003123">
    <property type="entry name" value="VPS9"/>
</dbReference>
<dbReference type="PROSITE" id="PS51205">
    <property type="entry name" value="VPS9"/>
    <property type="match status" value="1"/>
</dbReference>
<feature type="region of interest" description="Disordered" evidence="5">
    <location>
        <begin position="1054"/>
        <end position="1130"/>
    </location>
</feature>
<feature type="compositionally biased region" description="Polar residues" evidence="5">
    <location>
        <begin position="449"/>
        <end position="468"/>
    </location>
</feature>
<dbReference type="Gene3D" id="1.10.246.120">
    <property type="match status" value="1"/>
</dbReference>
<reference evidence="10" key="1">
    <citation type="journal article" date="2013" name="Genome Announc.">
        <title>Draft genome sequence of Pseudozyma brasiliensis sp. nov. strain GHG001, a high producer of endo-1,4-xylanase isolated from an insect pest of sugarcane.</title>
        <authorList>
            <person name="Oliveira J.V.D.C."/>
            <person name="dos Santos R.A.C."/>
            <person name="Borges T.A."/>
            <person name="Riano-Pachon D.M."/>
            <person name="Goldman G.H."/>
        </authorList>
    </citation>
    <scope>NUCLEOTIDE SEQUENCE [LARGE SCALE GENOMIC DNA]</scope>
    <source>
        <strain evidence="10">GHG001</strain>
    </source>
</reference>
<dbReference type="GO" id="GO:0005829">
    <property type="term" value="C:cytosol"/>
    <property type="evidence" value="ECO:0007669"/>
    <property type="project" value="TreeGrafter"/>
</dbReference>
<sequence>MSGMSGMSGMGDSTSSACSMNMLGNWQTINTCVLTSSWHIRTEAQFAGTCIGVFLMVFLIETVRRWSREFDRWILERAMVQRKESRRRTQHLKAEMAARLAEAEPSQDRSTLSQKLEHLDTIFFGIPAGRSGCRQAALDSMRFRPKMWQQLLRSLLYGVQFTGAYLIMLIAMTFNGYIIIAIVLGGVFGHFFSTWDTLGSSHLLDVDQLGHGYAAEPEVMAGGQTALADEVDKLDLGPTETEGGKTDITSSDTVTEPVTKPKAETTGEHEDRDAEEAEAGKVETSTDVTAQQDDAEKAIGTTDETEPPKLGSTSEAPTSALLGDAKQEESTALTQAHHATIASHDQVTDQPTNVAPQSSEQPTPLKSPPQPEESASSPPPILPSKDDPPRTPDKAPETRPALFARNIASPDRPSTPASQSQTRRSREVLAGPQDVAAVAHAFGRDSPALRTSSDTPQRVSTPSKNPDTAVTKGEVGSSSDDVEKQAIRDEAKTQDAAGSSTETRDNAAAINEKGAVDEQSKATPRGGISIGNGPPPTTQASEERPFDFNRFLEQMKHRSAQPVGEYVRSFIKGFSKKPYRTQDQVKLIFDFLDFIAARMQECDIWKNLGDTDFENAKEAMEKLVMNRLYPYTFTPAVQKEGRWAVQTDDLERDRVLRQRIGLFGWLSEEHLDVPVGDHSRGFIEFSIQELLKINHYKAPRDKLICILNACKVIFGMIRHLSTQESADNFIPVLIFVVLKANPEHLISNVEYISRFRNPDRLSSESGYYLSSLQGAIAFIETMDYTSLSSITQEEFEKKVEEAMASLPEPEPSAAAAAASGSAASEASFLARPTTPPPKEAQPSFGYPKYQRSVSGASVSAPSGPGEEAAKPLPFTPVAASLADDTRAFFLRTGEAARTGLSRPMGALGRLINEGIEGIRTPSNNDSGASTERQNSPAPPASPGSSTITASTSRPKLFGGLFGSLDAPKNATQGRAAGYPGQQGGRRSMPFLGDDPQTPPTDDRMQDGFHPYASGPAGGAPDVPSRLSRPKPRPTDYSIDDVAYDDEAAGRRHLMATSRGSDQSQRDADYYNDEADDDDDDDVDRSRMFSNSATAEQHRQRRQMQQDIGHGFDDNFAGTPSRRAGDEQGRLQAGRREEIAYEHAQTEQAIHRSLMDQEAQNAVQVDEAAQNSASVETLKSIFPTVDDSVIQMVLQGCEGNVETAIDRLLEMH</sequence>
<dbReference type="Pfam" id="PF04145">
    <property type="entry name" value="Ctr"/>
    <property type="match status" value="1"/>
</dbReference>
<dbReference type="GO" id="GO:0030139">
    <property type="term" value="C:endocytic vesicle"/>
    <property type="evidence" value="ECO:0007669"/>
    <property type="project" value="TreeGrafter"/>
</dbReference>
<name>V5EVD1_KALBG</name>
<dbReference type="OMA" id="WSREFDR"/>
<dbReference type="Pfam" id="PF18151">
    <property type="entry name" value="DUF5601"/>
    <property type="match status" value="1"/>
</dbReference>
<dbReference type="SUPFAM" id="SSF109993">
    <property type="entry name" value="VPS9 domain"/>
    <property type="match status" value="1"/>
</dbReference>
<evidence type="ECO:0000256" key="6">
    <source>
        <dbReference type="SAM" id="Phobius"/>
    </source>
</evidence>
<dbReference type="Pfam" id="PF02204">
    <property type="entry name" value="VPS9"/>
    <property type="match status" value="1"/>
</dbReference>
<accession>V5EVD1</accession>
<organism evidence="9 10">
    <name type="scientific">Kalmanozyma brasiliensis (strain GHG001)</name>
    <name type="common">Yeast</name>
    <name type="synonym">Pseudozyma brasiliensis</name>
    <dbReference type="NCBI Taxonomy" id="1365824"/>
    <lineage>
        <taxon>Eukaryota</taxon>
        <taxon>Fungi</taxon>
        <taxon>Dikarya</taxon>
        <taxon>Basidiomycota</taxon>
        <taxon>Ustilaginomycotina</taxon>
        <taxon>Ustilaginomycetes</taxon>
        <taxon>Ustilaginales</taxon>
        <taxon>Ustilaginaceae</taxon>
        <taxon>Kalmanozyma</taxon>
    </lineage>
</organism>
<feature type="compositionally biased region" description="Pro residues" evidence="5">
    <location>
        <begin position="365"/>
        <end position="382"/>
    </location>
</feature>
<feature type="compositionally biased region" description="Polar residues" evidence="5">
    <location>
        <begin position="920"/>
        <end position="934"/>
    </location>
</feature>
<dbReference type="AlphaFoldDB" id="V5EVD1"/>
<feature type="compositionally biased region" description="Acidic residues" evidence="5">
    <location>
        <begin position="1069"/>
        <end position="1082"/>
    </location>
</feature>
<feature type="region of interest" description="Disordered" evidence="5">
    <location>
        <begin position="825"/>
        <end position="871"/>
    </location>
</feature>
<protein>
    <submittedName>
        <fullName evidence="9">Uncharacterized protein</fullName>
    </submittedName>
</protein>
<dbReference type="InterPro" id="IPR009060">
    <property type="entry name" value="UBA-like_sf"/>
</dbReference>
<keyword evidence="2 6" id="KW-0812">Transmembrane</keyword>
<dbReference type="GO" id="GO:0005375">
    <property type="term" value="F:copper ion transmembrane transporter activity"/>
    <property type="evidence" value="ECO:0007669"/>
    <property type="project" value="InterPro"/>
</dbReference>
<evidence type="ECO:0000256" key="2">
    <source>
        <dbReference type="ARBA" id="ARBA00022692"/>
    </source>
</evidence>
<dbReference type="GO" id="GO:0043130">
    <property type="term" value="F:ubiquitin binding"/>
    <property type="evidence" value="ECO:0007669"/>
    <property type="project" value="InterPro"/>
</dbReference>
<evidence type="ECO:0000256" key="5">
    <source>
        <dbReference type="SAM" id="MobiDB-lite"/>
    </source>
</evidence>
<feature type="compositionally biased region" description="Low complexity" evidence="5">
    <location>
        <begin position="942"/>
        <end position="952"/>
    </location>
</feature>
<dbReference type="OrthoDB" id="161814at2759"/>
<evidence type="ECO:0000259" key="8">
    <source>
        <dbReference type="PROSITE" id="PS51205"/>
    </source>
</evidence>
<dbReference type="GO" id="GO:0016020">
    <property type="term" value="C:membrane"/>
    <property type="evidence" value="ECO:0007669"/>
    <property type="project" value="UniProtKB-SubCell"/>
</dbReference>
<keyword evidence="10" id="KW-1185">Reference proteome</keyword>
<dbReference type="Gene3D" id="1.20.1050.80">
    <property type="entry name" value="VPS9 domain"/>
    <property type="match status" value="1"/>
</dbReference>
<evidence type="ECO:0000256" key="1">
    <source>
        <dbReference type="ARBA" id="ARBA00004370"/>
    </source>
</evidence>
<dbReference type="Pfam" id="PF02845">
    <property type="entry name" value="CUE"/>
    <property type="match status" value="1"/>
</dbReference>
<evidence type="ECO:0000256" key="3">
    <source>
        <dbReference type="ARBA" id="ARBA00022989"/>
    </source>
</evidence>
<feature type="compositionally biased region" description="Basic and acidic residues" evidence="5">
    <location>
        <begin position="259"/>
        <end position="272"/>
    </location>
</feature>
<dbReference type="PANTHER" id="PTHR23101:SF25">
    <property type="entry name" value="GTPASE-ACTIVATING PROTEIN AND VPS9 DOMAIN-CONTAINING PROTEIN 1"/>
    <property type="match status" value="1"/>
</dbReference>
<feature type="compositionally biased region" description="Low complexity" evidence="5">
    <location>
        <begin position="852"/>
        <end position="865"/>
    </location>
</feature>
<feature type="region of interest" description="Disordered" evidence="5">
    <location>
        <begin position="235"/>
        <end position="542"/>
    </location>
</feature>
<dbReference type="eggNOG" id="KOG3386">
    <property type="taxonomic scope" value="Eukaryota"/>
</dbReference>
<feature type="domain" description="VPS9" evidence="8">
    <location>
        <begin position="650"/>
        <end position="788"/>
    </location>
</feature>
<proteinExistence type="predicted"/>
<dbReference type="InterPro" id="IPR037191">
    <property type="entry name" value="VPS9_dom_sf"/>
</dbReference>
<dbReference type="InterPro" id="IPR045046">
    <property type="entry name" value="Vps9-like"/>
</dbReference>
<dbReference type="SMART" id="SM00167">
    <property type="entry name" value="VPS9"/>
    <property type="match status" value="1"/>
</dbReference>
<dbReference type="CDD" id="cd14279">
    <property type="entry name" value="CUE"/>
    <property type="match status" value="1"/>
</dbReference>
<dbReference type="EMBL" id="KI545864">
    <property type="protein sequence ID" value="EST07188.1"/>
    <property type="molecule type" value="Genomic_DNA"/>
</dbReference>
<dbReference type="GO" id="GO:0016192">
    <property type="term" value="P:vesicle-mediated transport"/>
    <property type="evidence" value="ECO:0007669"/>
    <property type="project" value="InterPro"/>
</dbReference>
<feature type="compositionally biased region" description="Basic and acidic residues" evidence="5">
    <location>
        <begin position="384"/>
        <end position="397"/>
    </location>
</feature>
<dbReference type="GeneID" id="27419103"/>
<dbReference type="InterPro" id="IPR041545">
    <property type="entry name" value="DUF5601"/>
</dbReference>
<dbReference type="Gene3D" id="1.10.8.10">
    <property type="entry name" value="DNA helicase RuvA subunit, C-terminal domain"/>
    <property type="match status" value="1"/>
</dbReference>
<dbReference type="SMART" id="SM00546">
    <property type="entry name" value="CUE"/>
    <property type="match status" value="1"/>
</dbReference>
<keyword evidence="4 6" id="KW-0472">Membrane</keyword>
<feature type="compositionally biased region" description="Polar residues" evidence="5">
    <location>
        <begin position="247"/>
        <end position="256"/>
    </location>
</feature>
<gene>
    <name evidence="9" type="ORF">PSEUBRA_SCAF21g03421</name>
</gene>
<dbReference type="PROSITE" id="PS51140">
    <property type="entry name" value="CUE"/>
    <property type="match status" value="1"/>
</dbReference>
<evidence type="ECO:0000313" key="10">
    <source>
        <dbReference type="Proteomes" id="UP000019377"/>
    </source>
</evidence>
<feature type="region of interest" description="Disordered" evidence="5">
    <location>
        <begin position="915"/>
        <end position="1042"/>
    </location>
</feature>
<dbReference type="HOGENOM" id="CLU_007625_1_0_1"/>
<evidence type="ECO:0000256" key="4">
    <source>
        <dbReference type="ARBA" id="ARBA00023136"/>
    </source>
</evidence>
<dbReference type="STRING" id="1365824.V5EVD1"/>
<evidence type="ECO:0000313" key="9">
    <source>
        <dbReference type="EMBL" id="EST07188.1"/>
    </source>
</evidence>
<feature type="domain" description="CUE" evidence="7">
    <location>
        <begin position="1169"/>
        <end position="1211"/>
    </location>
</feature>
<dbReference type="Proteomes" id="UP000019377">
    <property type="component" value="Unassembled WGS sequence"/>
</dbReference>
<evidence type="ECO:0000259" key="7">
    <source>
        <dbReference type="PROSITE" id="PS51140"/>
    </source>
</evidence>